<sequence length="8" mass="992">MDPNQKFI</sequence>
<gene>
    <name evidence="1" type="ORF">FOXB_17095</name>
</gene>
<accession>F9GEL1</accession>
<protein>
    <submittedName>
        <fullName evidence="1">Uncharacterized protein</fullName>
    </submittedName>
</protein>
<proteinExistence type="predicted"/>
<reference evidence="1" key="1">
    <citation type="journal article" date="2012" name="Mol. Plant Microbe Interact.">
        <title>A highly conserved effector in Fusarium oxysporum is required for full virulence on Arabidopsis.</title>
        <authorList>
            <person name="Thatcher L.F."/>
            <person name="Gardiner D.M."/>
            <person name="Kazan K."/>
            <person name="Manners J."/>
        </authorList>
    </citation>
    <scope>NUCLEOTIDE SEQUENCE [LARGE SCALE GENOMIC DNA]</scope>
    <source>
        <strain evidence="1">Fo5176</strain>
    </source>
</reference>
<comment type="caution">
    <text evidence="1">The sequence shown here is derived from an EMBL/GenBank/DDBJ whole genome shotgun (WGS) entry which is preliminary data.</text>
</comment>
<name>F9GEL1_FUSOF</name>
<evidence type="ECO:0000313" key="1">
    <source>
        <dbReference type="EMBL" id="EGU72396.1"/>
    </source>
</evidence>
<dbReference type="EMBL" id="AFQF01006392">
    <property type="protein sequence ID" value="EGU72396.1"/>
    <property type="molecule type" value="Genomic_DNA"/>
</dbReference>
<organism evidence="1">
    <name type="scientific">Fusarium oxysporum (strain Fo5176)</name>
    <name type="common">Fusarium vascular wilt</name>
    <dbReference type="NCBI Taxonomy" id="660025"/>
    <lineage>
        <taxon>Eukaryota</taxon>
        <taxon>Fungi</taxon>
        <taxon>Dikarya</taxon>
        <taxon>Ascomycota</taxon>
        <taxon>Pezizomycotina</taxon>
        <taxon>Sordariomycetes</taxon>
        <taxon>Hypocreomycetidae</taxon>
        <taxon>Hypocreales</taxon>
        <taxon>Nectriaceae</taxon>
        <taxon>Fusarium</taxon>
        <taxon>Fusarium oxysporum species complex</taxon>
    </lineage>
</organism>